<feature type="compositionally biased region" description="Basic and acidic residues" evidence="1">
    <location>
        <begin position="58"/>
        <end position="71"/>
    </location>
</feature>
<reference evidence="2 3" key="1">
    <citation type="submission" date="2024-04" db="EMBL/GenBank/DDBJ databases">
        <authorList>
            <person name="Fracassetti M."/>
        </authorList>
    </citation>
    <scope>NUCLEOTIDE SEQUENCE [LARGE SCALE GENOMIC DNA]</scope>
</reference>
<gene>
    <name evidence="2" type="ORF">LTRI10_LOCUS5982</name>
</gene>
<dbReference type="EMBL" id="OZ034814">
    <property type="protein sequence ID" value="CAL1358426.1"/>
    <property type="molecule type" value="Genomic_DNA"/>
</dbReference>
<evidence type="ECO:0000313" key="3">
    <source>
        <dbReference type="Proteomes" id="UP001497516"/>
    </source>
</evidence>
<protein>
    <submittedName>
        <fullName evidence="2">Uncharacterized protein</fullName>
    </submittedName>
</protein>
<dbReference type="AlphaFoldDB" id="A0AAV2CRZ5"/>
<keyword evidence="3" id="KW-1185">Reference proteome</keyword>
<evidence type="ECO:0000256" key="1">
    <source>
        <dbReference type="SAM" id="MobiDB-lite"/>
    </source>
</evidence>
<sequence length="211" mass="23275">MSTKKLDSRIYDTEEDLPSFPGARNSVWINKNVPGGGRASSDRVVHPNLGRENLAAGKKIESSRIQLREGKAGISSDPQPAMEKKRNRRLSPRGYSLAKSPRLHIGRKFRHGSSKAEIGETSRNAGRWGAKKPKQVVKPSPASMEIDENQTRRRRLVLEEESDDGISLSEIPRQVVPASRGGNPPPVGDGASRINKGKGLLRVYEPKQDKQ</sequence>
<feature type="region of interest" description="Disordered" evidence="1">
    <location>
        <begin position="1"/>
        <end position="26"/>
    </location>
</feature>
<accession>A0AAV2CRZ5</accession>
<feature type="region of interest" description="Disordered" evidence="1">
    <location>
        <begin position="31"/>
        <end position="50"/>
    </location>
</feature>
<feature type="compositionally biased region" description="Basic residues" evidence="1">
    <location>
        <begin position="101"/>
        <end position="113"/>
    </location>
</feature>
<dbReference type="Proteomes" id="UP001497516">
    <property type="component" value="Chromosome 10"/>
</dbReference>
<organism evidence="2 3">
    <name type="scientific">Linum trigynum</name>
    <dbReference type="NCBI Taxonomy" id="586398"/>
    <lineage>
        <taxon>Eukaryota</taxon>
        <taxon>Viridiplantae</taxon>
        <taxon>Streptophyta</taxon>
        <taxon>Embryophyta</taxon>
        <taxon>Tracheophyta</taxon>
        <taxon>Spermatophyta</taxon>
        <taxon>Magnoliopsida</taxon>
        <taxon>eudicotyledons</taxon>
        <taxon>Gunneridae</taxon>
        <taxon>Pentapetalae</taxon>
        <taxon>rosids</taxon>
        <taxon>fabids</taxon>
        <taxon>Malpighiales</taxon>
        <taxon>Linaceae</taxon>
        <taxon>Linum</taxon>
    </lineage>
</organism>
<name>A0AAV2CRZ5_9ROSI</name>
<evidence type="ECO:0000313" key="2">
    <source>
        <dbReference type="EMBL" id="CAL1358426.1"/>
    </source>
</evidence>
<feature type="compositionally biased region" description="Basic and acidic residues" evidence="1">
    <location>
        <begin position="1"/>
        <end position="12"/>
    </location>
</feature>
<proteinExistence type="predicted"/>
<feature type="region of interest" description="Disordered" evidence="1">
    <location>
        <begin position="55"/>
        <end position="211"/>
    </location>
</feature>